<evidence type="ECO:0000256" key="1">
    <source>
        <dbReference type="ARBA" id="ARBA00023002"/>
    </source>
</evidence>
<name>A0A8T0KYJ2_PHAAN</name>
<sequence length="518" mass="56302">MTSLSAFLPNPNPNLNLLHSHNFSLSSVPSWKHKSTPSKSPFSVSCSSSSHTYDVVIVGAGVIGLTIARHFLLSSDLSVAIVDKAIPCSGATGAGEAIWDFNVIFDSPMTGTSMDDKQNPWYCYMGSCMEEPSTLDNTGSESGRARLGPYGGVGLEKIWSDTSELDEQNRVSGFVIREVLHLVASLAFTLWSHAAKYHNIFPKALTCLCIFVLWIEIVLKQLRHVRTIQSSISVVCSNMKEARNRSLLIGRSDAESDMLKERVKQLCETGLNAEYLSSSDLLKEEPDLLVDQNSAAAFLPVDCQLDAHRTVEYIEKANRNFASEGRYAEFYNDPVKCFIRSDGNGEVKAVQTFKNTLHSKKAVIVAAGCWTGGLIQDLFKNWGMELHVPVRPRKGHLLVLQNFNFLALNHGVMEADYLSHPTISGLESSDCEKDLSVSMVASIDTAGNLLLVPDGKPVIGPVPGLSNVYLAAGHEGSGLSLIGEEKVALGTAEMIVEMVLGHQGKVDTTPFAVQQALG</sequence>
<dbReference type="Pfam" id="PF01266">
    <property type="entry name" value="DAO"/>
    <property type="match status" value="1"/>
</dbReference>
<dbReference type="GO" id="GO:0016491">
    <property type="term" value="F:oxidoreductase activity"/>
    <property type="evidence" value="ECO:0007669"/>
    <property type="project" value="UniProtKB-KW"/>
</dbReference>
<evidence type="ECO:0000313" key="5">
    <source>
        <dbReference type="EMBL" id="KAG2404744.1"/>
    </source>
</evidence>
<dbReference type="SUPFAM" id="SSF51905">
    <property type="entry name" value="FAD/NAD(P)-binding domain"/>
    <property type="match status" value="1"/>
</dbReference>
<evidence type="ECO:0000256" key="2">
    <source>
        <dbReference type="ARBA" id="ARBA00039785"/>
    </source>
</evidence>
<reference evidence="5 6" key="1">
    <citation type="submission" date="2020-05" db="EMBL/GenBank/DDBJ databases">
        <title>Vigna angularis (adzuki bean) Var. LongXiaoDou No. 4 denovo assembly.</title>
        <authorList>
            <person name="Xiang H."/>
        </authorList>
    </citation>
    <scope>NUCLEOTIDE SEQUENCE [LARGE SCALE GENOMIC DNA]</scope>
    <source>
        <tissue evidence="5">Leaf</tissue>
    </source>
</reference>
<dbReference type="PANTHER" id="PTHR13847:SF287">
    <property type="entry name" value="FAD-DEPENDENT OXIDOREDUCTASE DOMAIN-CONTAINING PROTEIN 1"/>
    <property type="match status" value="1"/>
</dbReference>
<gene>
    <name evidence="5" type="ORF">HKW66_Vig0243910</name>
</gene>
<dbReference type="GO" id="GO:0005737">
    <property type="term" value="C:cytoplasm"/>
    <property type="evidence" value="ECO:0007669"/>
    <property type="project" value="TreeGrafter"/>
</dbReference>
<proteinExistence type="predicted"/>
<dbReference type="Proteomes" id="UP000743370">
    <property type="component" value="Unassembled WGS sequence"/>
</dbReference>
<dbReference type="Gene3D" id="3.30.9.10">
    <property type="entry name" value="D-Amino Acid Oxidase, subunit A, domain 2"/>
    <property type="match status" value="1"/>
</dbReference>
<evidence type="ECO:0000256" key="3">
    <source>
        <dbReference type="ARBA" id="ARBA00046185"/>
    </source>
</evidence>
<dbReference type="InterPro" id="IPR006076">
    <property type="entry name" value="FAD-dep_OxRdtase"/>
</dbReference>
<comment type="function">
    <text evidence="3">Required for the assembly of the mitochondrial membrane respiratory chain NADH dehydrogenase (Complex I). Involved in mid-late stages of complex I assembly.</text>
</comment>
<feature type="domain" description="FAD dependent oxidoreductase" evidence="4">
    <location>
        <begin position="54"/>
        <end position="404"/>
    </location>
</feature>
<dbReference type="AlphaFoldDB" id="A0A8T0KYJ2"/>
<evidence type="ECO:0000313" key="6">
    <source>
        <dbReference type="Proteomes" id="UP000743370"/>
    </source>
</evidence>
<keyword evidence="1" id="KW-0560">Oxidoreductase</keyword>
<comment type="caution">
    <text evidence="5">The sequence shown here is derived from an EMBL/GenBank/DDBJ whole genome shotgun (WGS) entry which is preliminary data.</text>
</comment>
<dbReference type="Gene3D" id="3.50.50.60">
    <property type="entry name" value="FAD/NAD(P)-binding domain"/>
    <property type="match status" value="3"/>
</dbReference>
<dbReference type="InterPro" id="IPR036188">
    <property type="entry name" value="FAD/NAD-bd_sf"/>
</dbReference>
<protein>
    <recommendedName>
        <fullName evidence="2">FAD-dependent oxidoreductase domain-containing protein 1</fullName>
    </recommendedName>
</protein>
<evidence type="ECO:0000259" key="4">
    <source>
        <dbReference type="Pfam" id="PF01266"/>
    </source>
</evidence>
<dbReference type="PANTHER" id="PTHR13847">
    <property type="entry name" value="SARCOSINE DEHYDROGENASE-RELATED"/>
    <property type="match status" value="1"/>
</dbReference>
<organism evidence="5 6">
    <name type="scientific">Phaseolus angularis</name>
    <name type="common">Azuki bean</name>
    <name type="synonym">Vigna angularis</name>
    <dbReference type="NCBI Taxonomy" id="3914"/>
    <lineage>
        <taxon>Eukaryota</taxon>
        <taxon>Viridiplantae</taxon>
        <taxon>Streptophyta</taxon>
        <taxon>Embryophyta</taxon>
        <taxon>Tracheophyta</taxon>
        <taxon>Spermatophyta</taxon>
        <taxon>Magnoliopsida</taxon>
        <taxon>eudicotyledons</taxon>
        <taxon>Gunneridae</taxon>
        <taxon>Pentapetalae</taxon>
        <taxon>rosids</taxon>
        <taxon>fabids</taxon>
        <taxon>Fabales</taxon>
        <taxon>Fabaceae</taxon>
        <taxon>Papilionoideae</taxon>
        <taxon>50 kb inversion clade</taxon>
        <taxon>NPAAA clade</taxon>
        <taxon>indigoferoid/millettioid clade</taxon>
        <taxon>Phaseoleae</taxon>
        <taxon>Vigna</taxon>
    </lineage>
</organism>
<dbReference type="EMBL" id="JABFOF010000002">
    <property type="protein sequence ID" value="KAG2404744.1"/>
    <property type="molecule type" value="Genomic_DNA"/>
</dbReference>
<accession>A0A8T0KYJ2</accession>